<reference evidence="2" key="1">
    <citation type="submission" date="2022-08" db="UniProtKB">
        <authorList>
            <consortium name="EnsemblMetazoa"/>
        </authorList>
    </citation>
    <scope>IDENTIFICATION</scope>
    <source>
        <strain evidence="2">05x7-T-G4-1.051#20</strain>
    </source>
</reference>
<evidence type="ECO:0000313" key="2">
    <source>
        <dbReference type="EnsemblMetazoa" id="G3984.4:cds"/>
    </source>
</evidence>
<name>A0A8W8MUG0_MAGGI</name>
<dbReference type="AlphaFoldDB" id="A0A8W8MUG0"/>
<keyword evidence="1" id="KW-1133">Transmembrane helix</keyword>
<organism evidence="2 3">
    <name type="scientific">Magallana gigas</name>
    <name type="common">Pacific oyster</name>
    <name type="synonym">Crassostrea gigas</name>
    <dbReference type="NCBI Taxonomy" id="29159"/>
    <lineage>
        <taxon>Eukaryota</taxon>
        <taxon>Metazoa</taxon>
        <taxon>Spiralia</taxon>
        <taxon>Lophotrochozoa</taxon>
        <taxon>Mollusca</taxon>
        <taxon>Bivalvia</taxon>
        <taxon>Autobranchia</taxon>
        <taxon>Pteriomorphia</taxon>
        <taxon>Ostreida</taxon>
        <taxon>Ostreoidea</taxon>
        <taxon>Ostreidae</taxon>
        <taxon>Magallana</taxon>
    </lineage>
</organism>
<protein>
    <submittedName>
        <fullName evidence="2">Uncharacterized protein</fullName>
    </submittedName>
</protein>
<sequence>MRSVQTCHSEYDAWERASLALQCKLPNSYHCLKDEKNVITEQCLAKVWIEGEMCPVYSSRMSKIDVIECSTPSCPQSTYWSNSVFLYPVCFETNHETPKATHRSTSNEQSTLTTYNMTPLNYDPREKTQEIEDTKLMRGRGEDEDRSNTTIYMVVGICVAVAVIMVILLTVLLGRKKKGCKSSDHSVEDGDNLNNERLLGIKSVDEKQIPTLEINQDKKRLNALTEKSSLPSSSIPEESAKSTKESCQVYVASGPKLKEQPEPKLSPQILVLVSNDLVEISQIDKEAHETFGRKYVHSRAISYYKTHETEQPASVLLKDFDFKNASVGEILQKLQQVVSRVETRVTFVVTVPLMTWSSDRDNLVRIAEGNDKLVCVIKFV</sequence>
<accession>A0A8W8MUG0</accession>
<keyword evidence="1" id="KW-0812">Transmembrane</keyword>
<keyword evidence="3" id="KW-1185">Reference proteome</keyword>
<keyword evidence="1" id="KW-0472">Membrane</keyword>
<evidence type="ECO:0000313" key="3">
    <source>
        <dbReference type="Proteomes" id="UP000005408"/>
    </source>
</evidence>
<proteinExistence type="predicted"/>
<dbReference type="EnsemblMetazoa" id="G3984.4">
    <property type="protein sequence ID" value="G3984.4:cds"/>
    <property type="gene ID" value="G3984"/>
</dbReference>
<evidence type="ECO:0000256" key="1">
    <source>
        <dbReference type="SAM" id="Phobius"/>
    </source>
</evidence>
<dbReference type="Proteomes" id="UP000005408">
    <property type="component" value="Unassembled WGS sequence"/>
</dbReference>
<feature type="transmembrane region" description="Helical" evidence="1">
    <location>
        <begin position="151"/>
        <end position="173"/>
    </location>
</feature>